<protein>
    <submittedName>
        <fullName evidence="1">Uncharacterized protein</fullName>
    </submittedName>
</protein>
<dbReference type="Proteomes" id="UP000603453">
    <property type="component" value="Unassembled WGS sequence"/>
</dbReference>
<dbReference type="OrthoDB" id="2261525at2759"/>
<evidence type="ECO:0000313" key="2">
    <source>
        <dbReference type="Proteomes" id="UP000603453"/>
    </source>
</evidence>
<keyword evidence="2" id="KW-1185">Reference proteome</keyword>
<sequence>MAYAYQAKPSEKKRQSFYRCIRMASSLMSFRTDIRKHRTLPNNMLSKYQSNSISYCQEEEEFFDEKYDDVSVSYTSRSESQLALPSRNKYTTTESILEDDEFDDDDDSIFDDDDEYDDYMMEDPDSYSAALKKLSGISFKSKAGINRAVLITLSPCSLAAANAARQRRQKFRITQ</sequence>
<dbReference type="AlphaFoldDB" id="A0A8H7RFQ0"/>
<comment type="caution">
    <text evidence="1">The sequence shown here is derived from an EMBL/GenBank/DDBJ whole genome shotgun (WGS) entry which is preliminary data.</text>
</comment>
<gene>
    <name evidence="1" type="ORF">INT47_002526</name>
</gene>
<reference evidence="1" key="1">
    <citation type="submission" date="2020-12" db="EMBL/GenBank/DDBJ databases">
        <title>Metabolic potential, ecology and presence of endohyphal bacteria is reflected in genomic diversity of Mucoromycotina.</title>
        <authorList>
            <person name="Muszewska A."/>
            <person name="Okrasinska A."/>
            <person name="Steczkiewicz K."/>
            <person name="Drgas O."/>
            <person name="Orlowska M."/>
            <person name="Perlinska-Lenart U."/>
            <person name="Aleksandrzak-Piekarczyk T."/>
            <person name="Szatraj K."/>
            <person name="Zielenkiewicz U."/>
            <person name="Pilsyk S."/>
            <person name="Malc E."/>
            <person name="Mieczkowski P."/>
            <person name="Kruszewska J.S."/>
            <person name="Biernat P."/>
            <person name="Pawlowska J."/>
        </authorList>
    </citation>
    <scope>NUCLEOTIDE SEQUENCE</scope>
    <source>
        <strain evidence="1">WA0000017839</strain>
    </source>
</reference>
<proteinExistence type="predicted"/>
<name>A0A8H7RFQ0_9FUNG</name>
<evidence type="ECO:0000313" key="1">
    <source>
        <dbReference type="EMBL" id="KAG2210584.1"/>
    </source>
</evidence>
<dbReference type="EMBL" id="JAEPRD010000011">
    <property type="protein sequence ID" value="KAG2210584.1"/>
    <property type="molecule type" value="Genomic_DNA"/>
</dbReference>
<organism evidence="1 2">
    <name type="scientific">Mucor saturninus</name>
    <dbReference type="NCBI Taxonomy" id="64648"/>
    <lineage>
        <taxon>Eukaryota</taxon>
        <taxon>Fungi</taxon>
        <taxon>Fungi incertae sedis</taxon>
        <taxon>Mucoromycota</taxon>
        <taxon>Mucoromycotina</taxon>
        <taxon>Mucoromycetes</taxon>
        <taxon>Mucorales</taxon>
        <taxon>Mucorineae</taxon>
        <taxon>Mucoraceae</taxon>
        <taxon>Mucor</taxon>
    </lineage>
</organism>
<accession>A0A8H7RFQ0</accession>